<feature type="site" description="Plays an important role in maintaining the position of the catalytic nucleophile" evidence="7">
    <location>
        <position position="196"/>
    </location>
</feature>
<dbReference type="EC" id="3.2.1.78" evidence="4"/>
<dbReference type="GO" id="GO:0016985">
    <property type="term" value="F:mannan endo-1,4-beta-mannosidase activity"/>
    <property type="evidence" value="ECO:0007669"/>
    <property type="project" value="UniProtKB-UniRule"/>
</dbReference>
<name>A0A412YL77_9BACE</name>
<dbReference type="PIRSF" id="PIRSF018168">
    <property type="entry name" value="Mannan-1_4-beta-mannosidase"/>
    <property type="match status" value="1"/>
</dbReference>
<dbReference type="PRINTS" id="PR00739">
    <property type="entry name" value="GLHYDRLASE26"/>
</dbReference>
<proteinExistence type="inferred from homology"/>
<evidence type="ECO:0000256" key="1">
    <source>
        <dbReference type="ARBA" id="ARBA00007754"/>
    </source>
</evidence>
<evidence type="ECO:0000256" key="3">
    <source>
        <dbReference type="ARBA" id="ARBA00023295"/>
    </source>
</evidence>
<dbReference type="GO" id="GO:0005576">
    <property type="term" value="C:extracellular region"/>
    <property type="evidence" value="ECO:0007669"/>
    <property type="project" value="UniProtKB-SubCell"/>
</dbReference>
<keyword evidence="4" id="KW-0964">Secreted</keyword>
<dbReference type="RefSeq" id="WP_022393963.1">
    <property type="nucleotide sequence ID" value="NZ_QRZF01000001.1"/>
</dbReference>
<feature type="binding site" evidence="6">
    <location>
        <position position="202"/>
    </location>
    <ligand>
        <name>substrate</name>
    </ligand>
</feature>
<sequence length="373" mass="43369">MKRVYIYIVIALCGVSACTSPRQRILEDTRLSLVDKHATDLTTILFHNLKQMTGKHVVYGQHNYEMDGFDSDTSRWRDEQNRCDAYDVAGAYPAMASFDFLHFTNPVSWETKNLDYIRSKFYAAYERGNVLTFCWHYYNPVTGNNFYDTTQVVKHILPGGSHHEVFKGDLKIIADFAHNAKNHAGELIPIIFRPWHEFDGNWFWWGKNHCTVEEFKELYRFTVTYLRDSLQVHNFLYAFSPDCGFTTEKGYLERYPGDEYVDVVGMDNYWDFRPDGGDTSLVVLKSRILTKYAKEHNKLSAITETGTQTRDSLWYSQLLNILYSEGVELNYLCTWSGFAPYKGHPAAPDFYRFKEDSLILFADEVPDFSVLAK</sequence>
<evidence type="ECO:0000256" key="4">
    <source>
        <dbReference type="PIRNR" id="PIRNR018168"/>
    </source>
</evidence>
<feature type="active site" description="Nucleophile" evidence="5 8">
    <location>
        <position position="304"/>
    </location>
</feature>
<dbReference type="InterPro" id="IPR016714">
    <property type="entry name" value="MANB/E"/>
</dbReference>
<feature type="domain" description="GH26" evidence="9">
    <location>
        <begin position="40"/>
        <end position="363"/>
    </location>
</feature>
<evidence type="ECO:0000313" key="10">
    <source>
        <dbReference type="EMBL" id="RGV58134.1"/>
    </source>
</evidence>
<evidence type="ECO:0000259" key="9">
    <source>
        <dbReference type="PROSITE" id="PS51764"/>
    </source>
</evidence>
<comment type="caution">
    <text evidence="10">The sequence shown here is derived from an EMBL/GenBank/DDBJ whole genome shotgun (WGS) entry which is preliminary data.</text>
</comment>
<feature type="binding site" evidence="6">
    <location>
        <position position="269"/>
    </location>
    <ligand>
        <name>substrate</name>
    </ligand>
</feature>
<dbReference type="Gene3D" id="3.20.20.80">
    <property type="entry name" value="Glycosidases"/>
    <property type="match status" value="1"/>
</dbReference>
<dbReference type="PROSITE" id="PS51257">
    <property type="entry name" value="PROKAR_LIPOPROTEIN"/>
    <property type="match status" value="1"/>
</dbReference>
<evidence type="ECO:0000313" key="11">
    <source>
        <dbReference type="Proteomes" id="UP000283850"/>
    </source>
</evidence>
<dbReference type="PANTHER" id="PTHR40079:SF4">
    <property type="entry name" value="GH26 DOMAIN-CONTAINING PROTEIN-RELATED"/>
    <property type="match status" value="1"/>
</dbReference>
<keyword evidence="3 4" id="KW-0326">Glycosidase</keyword>
<accession>A0A412YL77</accession>
<evidence type="ECO:0000256" key="8">
    <source>
        <dbReference type="PROSITE-ProRule" id="PRU01100"/>
    </source>
</evidence>
<comment type="similarity">
    <text evidence="1 4 8">Belongs to the glycosyl hydrolase 26 family.</text>
</comment>
<dbReference type="PANTHER" id="PTHR40079">
    <property type="entry name" value="MANNAN ENDO-1,4-BETA-MANNOSIDASE E-RELATED"/>
    <property type="match status" value="1"/>
</dbReference>
<dbReference type="Proteomes" id="UP000283850">
    <property type="component" value="Unassembled WGS sequence"/>
</dbReference>
<dbReference type="InterPro" id="IPR017853">
    <property type="entry name" value="GH"/>
</dbReference>
<dbReference type="SUPFAM" id="SSF51445">
    <property type="entry name" value="(Trans)glycosidases"/>
    <property type="match status" value="1"/>
</dbReference>
<keyword evidence="2 4" id="KW-0378">Hydrolase</keyword>
<dbReference type="AlphaFoldDB" id="A0A412YL77"/>
<feature type="active site" description="Proton donor" evidence="5 8">
    <location>
        <position position="197"/>
    </location>
</feature>
<comment type="catalytic activity">
    <reaction evidence="4">
        <text>Random hydrolysis of (1-&gt;4)-beta-D-mannosidic linkages in mannans, galactomannans and glucomannans.</text>
        <dbReference type="EC" id="3.2.1.78"/>
    </reaction>
</comment>
<comment type="subcellular location">
    <subcellularLocation>
        <location evidence="4">Secreted</location>
    </subcellularLocation>
</comment>
<organism evidence="10 11">
    <name type="scientific">Bacteroides intestinalis</name>
    <dbReference type="NCBI Taxonomy" id="329854"/>
    <lineage>
        <taxon>Bacteria</taxon>
        <taxon>Pseudomonadati</taxon>
        <taxon>Bacteroidota</taxon>
        <taxon>Bacteroidia</taxon>
        <taxon>Bacteroidales</taxon>
        <taxon>Bacteroidaceae</taxon>
        <taxon>Bacteroides</taxon>
    </lineage>
</organism>
<evidence type="ECO:0000256" key="7">
    <source>
        <dbReference type="PIRSR" id="PIRSR018168-3"/>
    </source>
</evidence>
<evidence type="ECO:0000256" key="6">
    <source>
        <dbReference type="PIRSR" id="PIRSR018168-2"/>
    </source>
</evidence>
<dbReference type="InterPro" id="IPR000805">
    <property type="entry name" value="Glyco_hydro_26"/>
</dbReference>
<dbReference type="InterPro" id="IPR022790">
    <property type="entry name" value="GH26_dom"/>
</dbReference>
<evidence type="ECO:0000256" key="2">
    <source>
        <dbReference type="ARBA" id="ARBA00022801"/>
    </source>
</evidence>
<dbReference type="GO" id="GO:0006080">
    <property type="term" value="P:substituted mannan metabolic process"/>
    <property type="evidence" value="ECO:0007669"/>
    <property type="project" value="UniProtKB-UniRule"/>
</dbReference>
<protein>
    <recommendedName>
        <fullName evidence="4">Mannan endo-1,4-beta-mannosidase</fullName>
        <ecNumber evidence="4">3.2.1.78</ecNumber>
    </recommendedName>
</protein>
<reference evidence="10 11" key="1">
    <citation type="submission" date="2018-08" db="EMBL/GenBank/DDBJ databases">
        <title>A genome reference for cultivated species of the human gut microbiota.</title>
        <authorList>
            <person name="Zou Y."/>
            <person name="Xue W."/>
            <person name="Luo G."/>
        </authorList>
    </citation>
    <scope>NUCLEOTIDE SEQUENCE [LARGE SCALE GENOMIC DNA]</scope>
    <source>
        <strain evidence="10 11">AF14-32</strain>
    </source>
</reference>
<keyword evidence="4" id="KW-0119">Carbohydrate metabolism</keyword>
<dbReference type="Pfam" id="PF02156">
    <property type="entry name" value="Glyco_hydro_26"/>
    <property type="match status" value="1"/>
</dbReference>
<dbReference type="PROSITE" id="PS51764">
    <property type="entry name" value="GH26"/>
    <property type="match status" value="1"/>
</dbReference>
<gene>
    <name evidence="10" type="ORF">DWW10_00355</name>
</gene>
<dbReference type="EMBL" id="QRZF01000001">
    <property type="protein sequence ID" value="RGV58134.1"/>
    <property type="molecule type" value="Genomic_DNA"/>
</dbReference>
<evidence type="ECO:0000256" key="5">
    <source>
        <dbReference type="PIRSR" id="PIRSR018168-1"/>
    </source>
</evidence>
<feature type="binding site" evidence="6">
    <location>
        <position position="136"/>
    </location>
    <ligand>
        <name>substrate</name>
    </ligand>
</feature>